<comment type="caution">
    <text evidence="1">The sequence shown here is derived from an EMBL/GenBank/DDBJ whole genome shotgun (WGS) entry which is preliminary data.</text>
</comment>
<dbReference type="EMBL" id="MSPR01000005">
    <property type="protein sequence ID" value="ONK30179.1"/>
    <property type="molecule type" value="Genomic_DNA"/>
</dbReference>
<organism evidence="1 3">
    <name type="scientific">Streptococcus azizii</name>
    <dbReference type="NCBI Taxonomy" id="1579424"/>
    <lineage>
        <taxon>Bacteria</taxon>
        <taxon>Bacillati</taxon>
        <taxon>Bacillota</taxon>
        <taxon>Bacilli</taxon>
        <taxon>Lactobacillales</taxon>
        <taxon>Streptococcaceae</taxon>
        <taxon>Streptococcus</taxon>
    </lineage>
</organism>
<reference evidence="3 4" key="1">
    <citation type="submission" date="2016-12" db="EMBL/GenBank/DDBJ databases">
        <authorList>
            <person name="Gulvik C.A."/>
        </authorList>
    </citation>
    <scope>NUCLEOTIDE SEQUENCE [LARGE SCALE GENOMIC DNA]</scope>
    <source>
        <strain evidence="2 4">12-5202</strain>
        <strain evidence="1 3">12-5291</strain>
    </source>
</reference>
<gene>
    <name evidence="2" type="ORF">BVE84_03720</name>
    <name evidence="1" type="ORF">BVE86_03210</name>
</gene>
<protein>
    <submittedName>
        <fullName evidence="1">Uncharacterized protein</fullName>
    </submittedName>
</protein>
<evidence type="ECO:0000313" key="3">
    <source>
        <dbReference type="Proteomes" id="UP000188600"/>
    </source>
</evidence>
<dbReference type="Proteomes" id="UP000188946">
    <property type="component" value="Unassembled WGS sequence"/>
</dbReference>
<name>A0AB36JSE8_9STRE</name>
<dbReference type="EMBL" id="MSPT01000005">
    <property type="protein sequence ID" value="ONK28370.1"/>
    <property type="molecule type" value="Genomic_DNA"/>
</dbReference>
<evidence type="ECO:0000313" key="4">
    <source>
        <dbReference type="Proteomes" id="UP000188946"/>
    </source>
</evidence>
<proteinExistence type="predicted"/>
<dbReference type="Proteomes" id="UP000188600">
    <property type="component" value="Unassembled WGS sequence"/>
</dbReference>
<evidence type="ECO:0000313" key="1">
    <source>
        <dbReference type="EMBL" id="ONK28370.1"/>
    </source>
</evidence>
<evidence type="ECO:0000313" key="2">
    <source>
        <dbReference type="EMBL" id="ONK30179.1"/>
    </source>
</evidence>
<dbReference type="RefSeq" id="WP_076995747.1">
    <property type="nucleotide sequence ID" value="NZ_MSPR01000005.1"/>
</dbReference>
<sequence length="425" mass="47774">MKPFQYTDEQLNFLNRGYNVYSVNKDFVNRKIKEGRIYQYIVDKPNDKLLSNESNTIRMADNQQFKVIKTYSDPETGFDGMAVAPIVDGEIDYASVAVIAAATDNKTIDTKTALLGEGDIKKNHGYYLSEQYTPAEKFVQSVIDDPRVQEVTQLSGYSQSAYMMKVGAKFGIPTTTFNAWFHYGSLSKEEKDYIKSHPGLFVDYRKNKDVVVWLTDGNHPQMAGYDESLGTIYWTDGLSHNVEDWEFDEETGRVLDAKTGKPIISAPAYVFAQSARQMLQFTSLKSKWQQTGGGLSSAETIFLDAGQSAIVGSSMAKVAKAGLEEMASLKAKMDSEVEALWGSIDFSAYSHLSYWEVQDIFASQGVTYESIVGDFQAYTQEKVQQMEDLSTTFDTLNTRLTHHVEESLALDYQLAGEFKTWYKGL</sequence>
<dbReference type="AlphaFoldDB" id="A0AB36JSE8"/>
<accession>A0AB36JSE8</accession>
<keyword evidence="4" id="KW-1185">Reference proteome</keyword>